<evidence type="ECO:0000259" key="6">
    <source>
        <dbReference type="PROSITE" id="PS50893"/>
    </source>
</evidence>
<dbReference type="GO" id="GO:0015833">
    <property type="term" value="P:peptide transport"/>
    <property type="evidence" value="ECO:0007669"/>
    <property type="project" value="InterPro"/>
</dbReference>
<dbReference type="CDD" id="cd03257">
    <property type="entry name" value="ABC_NikE_OppD_transporters"/>
    <property type="match status" value="1"/>
</dbReference>
<keyword evidence="8" id="KW-1185">Reference proteome</keyword>
<comment type="similarity">
    <text evidence="2">Belongs to the ABC transporter superfamily.</text>
</comment>
<comment type="caution">
    <text evidence="7">The sequence shown here is derived from an EMBL/GenBank/DDBJ whole genome shotgun (WGS) entry which is preliminary data.</text>
</comment>
<dbReference type="Proteomes" id="UP000245765">
    <property type="component" value="Unassembled WGS sequence"/>
</dbReference>
<evidence type="ECO:0000313" key="7">
    <source>
        <dbReference type="EMBL" id="PWS38162.1"/>
    </source>
</evidence>
<evidence type="ECO:0000256" key="4">
    <source>
        <dbReference type="ARBA" id="ARBA00022741"/>
    </source>
</evidence>
<comment type="subcellular location">
    <subcellularLocation>
        <location evidence="1">Cell inner membrane</location>
        <topology evidence="1">Peripheral membrane protein</topology>
    </subcellularLocation>
</comment>
<dbReference type="InterPro" id="IPR013563">
    <property type="entry name" value="Oligopep_ABC_C"/>
</dbReference>
<evidence type="ECO:0000256" key="3">
    <source>
        <dbReference type="ARBA" id="ARBA00022448"/>
    </source>
</evidence>
<name>A0A317FIK4_9PROT</name>
<evidence type="ECO:0000313" key="8">
    <source>
        <dbReference type="Proteomes" id="UP000245765"/>
    </source>
</evidence>
<dbReference type="InterPro" id="IPR003439">
    <property type="entry name" value="ABC_transporter-like_ATP-bd"/>
</dbReference>
<dbReference type="PANTHER" id="PTHR43776:SF7">
    <property type="entry name" value="D,D-DIPEPTIDE TRANSPORT ATP-BINDING PROTEIN DDPF-RELATED"/>
    <property type="match status" value="1"/>
</dbReference>
<dbReference type="EMBL" id="QGNA01000001">
    <property type="protein sequence ID" value="PWS38162.1"/>
    <property type="molecule type" value="Genomic_DNA"/>
</dbReference>
<dbReference type="AlphaFoldDB" id="A0A317FIK4"/>
<dbReference type="InterPro" id="IPR027417">
    <property type="entry name" value="P-loop_NTPase"/>
</dbReference>
<protein>
    <submittedName>
        <fullName evidence="7">Peptide ABC transporter ATP-binding protein</fullName>
    </submittedName>
</protein>
<dbReference type="FunFam" id="3.40.50.300:FF:000016">
    <property type="entry name" value="Oligopeptide ABC transporter ATP-binding component"/>
    <property type="match status" value="1"/>
</dbReference>
<dbReference type="GO" id="GO:0005886">
    <property type="term" value="C:plasma membrane"/>
    <property type="evidence" value="ECO:0007669"/>
    <property type="project" value="UniProtKB-SubCell"/>
</dbReference>
<dbReference type="GO" id="GO:0055085">
    <property type="term" value="P:transmembrane transport"/>
    <property type="evidence" value="ECO:0007669"/>
    <property type="project" value="UniProtKB-ARBA"/>
</dbReference>
<keyword evidence="5 7" id="KW-0067">ATP-binding</keyword>
<evidence type="ECO:0000256" key="1">
    <source>
        <dbReference type="ARBA" id="ARBA00004417"/>
    </source>
</evidence>
<dbReference type="InterPro" id="IPR050319">
    <property type="entry name" value="ABC_transp_ATP-bind"/>
</dbReference>
<dbReference type="GO" id="GO:0016887">
    <property type="term" value="F:ATP hydrolysis activity"/>
    <property type="evidence" value="ECO:0007669"/>
    <property type="project" value="InterPro"/>
</dbReference>
<dbReference type="PROSITE" id="PS50893">
    <property type="entry name" value="ABC_TRANSPORTER_2"/>
    <property type="match status" value="1"/>
</dbReference>
<dbReference type="PANTHER" id="PTHR43776">
    <property type="entry name" value="TRANSPORT ATP-BINDING PROTEIN"/>
    <property type="match status" value="1"/>
</dbReference>
<dbReference type="Pfam" id="PF08352">
    <property type="entry name" value="oligo_HPY"/>
    <property type="match status" value="1"/>
</dbReference>
<accession>A0A317FIK4</accession>
<dbReference type="Gene3D" id="3.40.50.300">
    <property type="entry name" value="P-loop containing nucleotide triphosphate hydrolases"/>
    <property type="match status" value="1"/>
</dbReference>
<dbReference type="SMART" id="SM00382">
    <property type="entry name" value="AAA"/>
    <property type="match status" value="1"/>
</dbReference>
<proteinExistence type="inferred from homology"/>
<dbReference type="InterPro" id="IPR017871">
    <property type="entry name" value="ABC_transporter-like_CS"/>
</dbReference>
<evidence type="ECO:0000256" key="5">
    <source>
        <dbReference type="ARBA" id="ARBA00022840"/>
    </source>
</evidence>
<dbReference type="OrthoDB" id="9767950at2"/>
<dbReference type="SUPFAM" id="SSF52540">
    <property type="entry name" value="P-loop containing nucleoside triphosphate hydrolases"/>
    <property type="match status" value="1"/>
</dbReference>
<dbReference type="PROSITE" id="PS00211">
    <property type="entry name" value="ABC_TRANSPORTER_1"/>
    <property type="match status" value="1"/>
</dbReference>
<keyword evidence="4" id="KW-0547">Nucleotide-binding</keyword>
<sequence>MHPRGGGLVSALVEARALGKVFAGGVRAVDGVDLAIGPGETLGLVGESGCGKSTLARLLIRLIEPDAGTLLFRGADITHLPDRAMRALRRDMGVVFQDPFGSLNPRMTVRDLVAEPMVVHGTGDGAFRRARVAELLGTVGLLPDHAERYPHEFSGGQRQRIAIARALATEPAFLVCDEPTSALDVSIQAQVLNLLRELQSRLGLACLFVSHNLAAVRHMAPRVAVMYLGRIVEEAPREALFATPQHPYTQALLSAAAEPGGERRTRIVLKGEVPSPADPPSGCRFRTRCPRAVARCAAEEPKLAEVAPGQRVACHFPGALRPEELSAP</sequence>
<gene>
    <name evidence="7" type="ORF">DFH01_02345</name>
</gene>
<feature type="domain" description="ABC transporter" evidence="6">
    <location>
        <begin position="13"/>
        <end position="253"/>
    </location>
</feature>
<reference evidence="8" key="1">
    <citation type="submission" date="2018-05" db="EMBL/GenBank/DDBJ databases">
        <authorList>
            <person name="Du Z."/>
            <person name="Wang X."/>
        </authorList>
    </citation>
    <scope>NUCLEOTIDE SEQUENCE [LARGE SCALE GENOMIC DNA]</scope>
    <source>
        <strain evidence="8">CQN31</strain>
    </source>
</reference>
<organism evidence="7 8">
    <name type="scientific">Falsiroseomonas bella</name>
    <dbReference type="NCBI Taxonomy" id="2184016"/>
    <lineage>
        <taxon>Bacteria</taxon>
        <taxon>Pseudomonadati</taxon>
        <taxon>Pseudomonadota</taxon>
        <taxon>Alphaproteobacteria</taxon>
        <taxon>Acetobacterales</taxon>
        <taxon>Roseomonadaceae</taxon>
        <taxon>Falsiroseomonas</taxon>
    </lineage>
</organism>
<dbReference type="Pfam" id="PF00005">
    <property type="entry name" value="ABC_tran"/>
    <property type="match status" value="1"/>
</dbReference>
<dbReference type="NCBIfam" id="TIGR01727">
    <property type="entry name" value="oligo_HPY"/>
    <property type="match status" value="1"/>
</dbReference>
<dbReference type="InterPro" id="IPR003593">
    <property type="entry name" value="AAA+_ATPase"/>
</dbReference>
<evidence type="ECO:0000256" key="2">
    <source>
        <dbReference type="ARBA" id="ARBA00005417"/>
    </source>
</evidence>
<dbReference type="GO" id="GO:0005524">
    <property type="term" value="F:ATP binding"/>
    <property type="evidence" value="ECO:0007669"/>
    <property type="project" value="UniProtKB-KW"/>
</dbReference>
<keyword evidence="3" id="KW-0813">Transport</keyword>